<dbReference type="AlphaFoldDB" id="A0A8W7P4I4"/>
<name>A0A8W7P4I4_ANOCL</name>
<protein>
    <submittedName>
        <fullName evidence="2">Uncharacterized protein</fullName>
    </submittedName>
</protein>
<feature type="compositionally biased region" description="Polar residues" evidence="1">
    <location>
        <begin position="1"/>
        <end position="10"/>
    </location>
</feature>
<evidence type="ECO:0000256" key="1">
    <source>
        <dbReference type="SAM" id="MobiDB-lite"/>
    </source>
</evidence>
<dbReference type="EnsemblMetazoa" id="ACOM025391-RA">
    <property type="protein sequence ID" value="ACOM025391-PA.1"/>
    <property type="gene ID" value="ACOM025391"/>
</dbReference>
<sequence length="130" mass="13436">MSPRVFSSSLPFDLENPEETDRAGPAIVPCIRLTFVSLQPTVMAVLTPPHNFFQNPRPPIASTAAASSGLVSLQPTVMAVLTPPHNFFQNPRPPIASTAAASSGVSSSTSWVLALAPSVLVLEAAAASSG</sequence>
<evidence type="ECO:0000313" key="2">
    <source>
        <dbReference type="EnsemblMetazoa" id="ACOM025391-PA.1"/>
    </source>
</evidence>
<organism evidence="2">
    <name type="scientific">Anopheles coluzzii</name>
    <name type="common">African malaria mosquito</name>
    <dbReference type="NCBI Taxonomy" id="1518534"/>
    <lineage>
        <taxon>Eukaryota</taxon>
        <taxon>Metazoa</taxon>
        <taxon>Ecdysozoa</taxon>
        <taxon>Arthropoda</taxon>
        <taxon>Hexapoda</taxon>
        <taxon>Insecta</taxon>
        <taxon>Pterygota</taxon>
        <taxon>Neoptera</taxon>
        <taxon>Endopterygota</taxon>
        <taxon>Diptera</taxon>
        <taxon>Nematocera</taxon>
        <taxon>Culicoidea</taxon>
        <taxon>Culicidae</taxon>
        <taxon>Anophelinae</taxon>
        <taxon>Anopheles</taxon>
    </lineage>
</organism>
<accession>A0A8W7P4I4</accession>
<reference evidence="2" key="1">
    <citation type="submission" date="2022-08" db="UniProtKB">
        <authorList>
            <consortium name="EnsemblMetazoa"/>
        </authorList>
    </citation>
    <scope>IDENTIFICATION</scope>
</reference>
<feature type="region of interest" description="Disordered" evidence="1">
    <location>
        <begin position="1"/>
        <end position="21"/>
    </location>
</feature>
<dbReference type="Proteomes" id="UP000075882">
    <property type="component" value="Unassembled WGS sequence"/>
</dbReference>
<proteinExistence type="predicted"/>